<sequence length="85" mass="9617">MAEQYEIRSINDLLQFDDEQFARLLPDLVVWRIYARCAVQEGAQSIGFTWVDDGAVGECTQVKLQIKETGEWVTVDVAQKEASHG</sequence>
<evidence type="ECO:0000313" key="2">
    <source>
        <dbReference type="Proteomes" id="UP001242732"/>
    </source>
</evidence>
<keyword evidence="2" id="KW-1185">Reference proteome</keyword>
<name>A0ABY9AVD0_PARCI</name>
<gene>
    <name evidence="1" type="ORF">QRO08_09655</name>
</gene>
<dbReference type="RefSeq" id="WP_011795453.1">
    <property type="nucleotide sequence ID" value="NZ_CP023687.1"/>
</dbReference>
<reference evidence="1 2" key="1">
    <citation type="submission" date="2023-06" db="EMBL/GenBank/DDBJ databases">
        <authorList>
            <person name="Ham H."/>
            <person name="Park D.S."/>
        </authorList>
    </citation>
    <scope>NUCLEOTIDE SEQUENCE [LARGE SCALE GENOMIC DNA]</scope>
    <source>
        <strain evidence="1 2">KACC 17005</strain>
    </source>
</reference>
<protein>
    <submittedName>
        <fullName evidence="1">Uncharacterized protein</fullName>
    </submittedName>
</protein>
<evidence type="ECO:0000313" key="1">
    <source>
        <dbReference type="EMBL" id="WIY50803.1"/>
    </source>
</evidence>
<accession>A0ABY9AVD0</accession>
<proteinExistence type="predicted"/>
<dbReference type="Proteomes" id="UP001242732">
    <property type="component" value="Chromosome"/>
</dbReference>
<organism evidence="1 2">
    <name type="scientific">Paracidovorax citrulli</name>
    <name type="common">Acidovorax citrulli</name>
    <dbReference type="NCBI Taxonomy" id="80869"/>
    <lineage>
        <taxon>Bacteria</taxon>
        <taxon>Pseudomonadati</taxon>
        <taxon>Pseudomonadota</taxon>
        <taxon>Betaproteobacteria</taxon>
        <taxon>Burkholderiales</taxon>
        <taxon>Comamonadaceae</taxon>
        <taxon>Paracidovorax</taxon>
    </lineage>
</organism>
<dbReference type="EMBL" id="CP127363">
    <property type="protein sequence ID" value="WIY50803.1"/>
    <property type="molecule type" value="Genomic_DNA"/>
</dbReference>